<keyword evidence="2" id="KW-1185">Reference proteome</keyword>
<evidence type="ECO:0000313" key="1">
    <source>
        <dbReference type="EMBL" id="KAI9915294.1"/>
    </source>
</evidence>
<sequence>MRLYTSILLTALVVANDSSLAAASGTARGRTEPKAEPLNSEVAGASSTYDGKKTSLRSRAAVDDEERGFKFTVEYLEGAIRNKQYRSDLLKWLEENNYSWTDLAEQLAHHEGKYAALLEDYGRKVGRDQGELTANMIEASAKSDEYATQVFKYLAANNVDLVPLVLPNKVTIPTDFINKYVDWLTNDHRDLGIA</sequence>
<dbReference type="EMBL" id="CM047582">
    <property type="protein sequence ID" value="KAI9915294.1"/>
    <property type="molecule type" value="Genomic_DNA"/>
</dbReference>
<name>A0ACC0W953_9STRA</name>
<reference evidence="1 2" key="1">
    <citation type="journal article" date="2022" name="bioRxiv">
        <title>The genome of the oomycete Peronosclerospora sorghi, a cosmopolitan pathogen of maize and sorghum, is inflated with dispersed pseudogenes.</title>
        <authorList>
            <person name="Fletcher K."/>
            <person name="Martin F."/>
            <person name="Isakeit T."/>
            <person name="Cavanaugh K."/>
            <person name="Magill C."/>
            <person name="Michelmore R."/>
        </authorList>
    </citation>
    <scope>NUCLEOTIDE SEQUENCE [LARGE SCALE GENOMIC DNA]</scope>
    <source>
        <strain evidence="1">P6</strain>
    </source>
</reference>
<accession>A0ACC0W953</accession>
<evidence type="ECO:0000313" key="2">
    <source>
        <dbReference type="Proteomes" id="UP001163321"/>
    </source>
</evidence>
<comment type="caution">
    <text evidence="1">The sequence shown here is derived from an EMBL/GenBank/DDBJ whole genome shotgun (WGS) entry which is preliminary data.</text>
</comment>
<dbReference type="Proteomes" id="UP001163321">
    <property type="component" value="Chromosome 3"/>
</dbReference>
<organism evidence="1 2">
    <name type="scientific">Peronosclerospora sorghi</name>
    <dbReference type="NCBI Taxonomy" id="230839"/>
    <lineage>
        <taxon>Eukaryota</taxon>
        <taxon>Sar</taxon>
        <taxon>Stramenopiles</taxon>
        <taxon>Oomycota</taxon>
        <taxon>Peronosporomycetes</taxon>
        <taxon>Peronosporales</taxon>
        <taxon>Peronosporaceae</taxon>
        <taxon>Peronosclerospora</taxon>
    </lineage>
</organism>
<protein>
    <submittedName>
        <fullName evidence="1">Uncharacterized protein</fullName>
    </submittedName>
</protein>
<proteinExistence type="predicted"/>
<gene>
    <name evidence="1" type="ORF">PsorP6_007128</name>
</gene>